<sequence length="340" mass="38858">MFAAGIWLPACADKSSVVCSRCSGRGHRAADCVKPFYRVCNHCKQLGHLVKACPELKAKKESKEKKEKENDARSESEVSTTASEWSGKSTRSRGSRKGNSNGAVGQWQPHHWVLSEDEEREARKLEKKLREISALERMRDEGRVLDVLQLQKLQRKSEIEGHDILRKVRLGYRRVVCSRCSGCGHRAADCVKPFYRVCNHCKQLGHLVKACPELKAKRESKEKKEKENDARSESEVSTTASEWSGKSTRSRGSRKGNSSGAARQWQPHHWVLSEDEEREARKLEKKLREISALERMRDEGRVLDVLQLQKLQRKSEIEGHDILRKVRLGYRRAQLPALAE</sequence>
<evidence type="ECO:0000256" key="1">
    <source>
        <dbReference type="SAM" id="MobiDB-lite"/>
    </source>
</evidence>
<reference evidence="3" key="1">
    <citation type="submission" date="2021-02" db="EMBL/GenBank/DDBJ databases">
        <authorList>
            <person name="Dougan E. K."/>
            <person name="Rhodes N."/>
            <person name="Thang M."/>
            <person name="Chan C."/>
        </authorList>
    </citation>
    <scope>NUCLEOTIDE SEQUENCE</scope>
</reference>
<comment type="caution">
    <text evidence="3">The sequence shown here is derived from an EMBL/GenBank/DDBJ whole genome shotgun (WGS) entry which is preliminary data.</text>
</comment>
<dbReference type="InterPro" id="IPR036875">
    <property type="entry name" value="Znf_CCHC_sf"/>
</dbReference>
<feature type="compositionally biased region" description="Basic and acidic residues" evidence="1">
    <location>
        <begin position="216"/>
        <end position="234"/>
    </location>
</feature>
<dbReference type="InterPro" id="IPR042509">
    <property type="entry name" value="ZCCHC3"/>
</dbReference>
<dbReference type="GO" id="GO:0008270">
    <property type="term" value="F:zinc ion binding"/>
    <property type="evidence" value="ECO:0007669"/>
    <property type="project" value="InterPro"/>
</dbReference>
<organism evidence="3 4">
    <name type="scientific">Symbiodinium natans</name>
    <dbReference type="NCBI Taxonomy" id="878477"/>
    <lineage>
        <taxon>Eukaryota</taxon>
        <taxon>Sar</taxon>
        <taxon>Alveolata</taxon>
        <taxon>Dinophyceae</taxon>
        <taxon>Suessiales</taxon>
        <taxon>Symbiodiniaceae</taxon>
        <taxon>Symbiodinium</taxon>
    </lineage>
</organism>
<proteinExistence type="predicted"/>
<dbReference type="Proteomes" id="UP000604046">
    <property type="component" value="Unassembled WGS sequence"/>
</dbReference>
<feature type="compositionally biased region" description="Basic and acidic residues" evidence="1">
    <location>
        <begin position="58"/>
        <end position="76"/>
    </location>
</feature>
<dbReference type="Pfam" id="PF00098">
    <property type="entry name" value="zf-CCHC"/>
    <property type="match status" value="2"/>
</dbReference>
<feature type="domain" description="CCHC-type" evidence="2">
    <location>
        <begin position="39"/>
        <end position="55"/>
    </location>
</feature>
<dbReference type="SMART" id="SM00343">
    <property type="entry name" value="ZnF_C2HC"/>
    <property type="match status" value="4"/>
</dbReference>
<feature type="region of interest" description="Disordered" evidence="1">
    <location>
        <begin position="216"/>
        <end position="271"/>
    </location>
</feature>
<accession>A0A812RP46</accession>
<evidence type="ECO:0000259" key="2">
    <source>
        <dbReference type="SMART" id="SM00343"/>
    </source>
</evidence>
<dbReference type="GO" id="GO:0003723">
    <property type="term" value="F:RNA binding"/>
    <property type="evidence" value="ECO:0007669"/>
    <property type="project" value="InterPro"/>
</dbReference>
<feature type="domain" description="CCHC-type" evidence="2">
    <location>
        <begin position="176"/>
        <end position="192"/>
    </location>
</feature>
<name>A0A812RP46_9DINO</name>
<protein>
    <submittedName>
        <fullName evidence="3">ClpC protein</fullName>
    </submittedName>
</protein>
<dbReference type="PANTHER" id="PTHR22639">
    <property type="entry name" value="GAG-RELATED PROTEIN"/>
    <property type="match status" value="1"/>
</dbReference>
<evidence type="ECO:0000313" key="4">
    <source>
        <dbReference type="Proteomes" id="UP000604046"/>
    </source>
</evidence>
<feature type="domain" description="CCHC-type" evidence="2">
    <location>
        <begin position="18"/>
        <end position="34"/>
    </location>
</feature>
<dbReference type="EMBL" id="CAJNDS010002357">
    <property type="protein sequence ID" value="CAE7447468.1"/>
    <property type="molecule type" value="Genomic_DNA"/>
</dbReference>
<dbReference type="PANTHER" id="PTHR22639:SF3">
    <property type="entry name" value="ZINC FINGER CCHC DOMAIN-CONTAINING PROTEIN 3"/>
    <property type="match status" value="1"/>
</dbReference>
<dbReference type="AlphaFoldDB" id="A0A812RP46"/>
<keyword evidence="4" id="KW-1185">Reference proteome</keyword>
<dbReference type="GO" id="GO:0003690">
    <property type="term" value="F:double-stranded DNA binding"/>
    <property type="evidence" value="ECO:0007669"/>
    <property type="project" value="InterPro"/>
</dbReference>
<feature type="domain" description="CCHC-type" evidence="2">
    <location>
        <begin position="197"/>
        <end position="213"/>
    </location>
</feature>
<dbReference type="GO" id="GO:0002218">
    <property type="term" value="P:activation of innate immune response"/>
    <property type="evidence" value="ECO:0007669"/>
    <property type="project" value="InterPro"/>
</dbReference>
<dbReference type="Gene3D" id="4.10.60.10">
    <property type="entry name" value="Zinc finger, CCHC-type"/>
    <property type="match status" value="2"/>
</dbReference>
<dbReference type="InterPro" id="IPR001878">
    <property type="entry name" value="Znf_CCHC"/>
</dbReference>
<dbReference type="SUPFAM" id="SSF57756">
    <property type="entry name" value="Retrovirus zinc finger-like domains"/>
    <property type="match status" value="2"/>
</dbReference>
<gene>
    <name evidence="3" type="primary">clpC</name>
    <name evidence="3" type="ORF">SNAT2548_LOCUS24406</name>
</gene>
<feature type="region of interest" description="Disordered" evidence="1">
    <location>
        <begin position="58"/>
        <end position="107"/>
    </location>
</feature>
<evidence type="ECO:0000313" key="3">
    <source>
        <dbReference type="EMBL" id="CAE7447468.1"/>
    </source>
</evidence>